<dbReference type="OMA" id="EYEENIW"/>
<reference evidence="6 7" key="1">
    <citation type="journal article" date="2018" name="Science">
        <title>The opium poppy genome and morphinan production.</title>
        <authorList>
            <person name="Guo L."/>
            <person name="Winzer T."/>
            <person name="Yang X."/>
            <person name="Li Y."/>
            <person name="Ning Z."/>
            <person name="He Z."/>
            <person name="Teodor R."/>
            <person name="Lu Y."/>
            <person name="Bowser T.A."/>
            <person name="Graham I.A."/>
            <person name="Ye K."/>
        </authorList>
    </citation>
    <scope>NUCLEOTIDE SEQUENCE [LARGE SCALE GENOMIC DNA]</scope>
    <source>
        <strain evidence="7">cv. HN1</strain>
        <tissue evidence="6">Leaves</tissue>
    </source>
</reference>
<sequence>MSKLGISHGCTNLRNFACRCEFMNFSKNKSCLRCQGSRPKRELLPGEWECPSCDFMNFRKNATCYKCRCDRPKDNGKEYEDQIWNSPR</sequence>
<evidence type="ECO:0000313" key="6">
    <source>
        <dbReference type="EMBL" id="RZC61247.1"/>
    </source>
</evidence>
<evidence type="ECO:0000256" key="4">
    <source>
        <dbReference type="PROSITE-ProRule" id="PRU00322"/>
    </source>
</evidence>
<dbReference type="GO" id="GO:0003729">
    <property type="term" value="F:mRNA binding"/>
    <property type="evidence" value="ECO:0007669"/>
    <property type="project" value="TreeGrafter"/>
</dbReference>
<dbReference type="GO" id="GO:0008270">
    <property type="term" value="F:zinc ion binding"/>
    <property type="evidence" value="ECO:0007669"/>
    <property type="project" value="UniProtKB-KW"/>
</dbReference>
<feature type="domain" description="RanBP2-type" evidence="5">
    <location>
        <begin position="44"/>
        <end position="73"/>
    </location>
</feature>
<dbReference type="InterPro" id="IPR001876">
    <property type="entry name" value="Znf_RanBP2"/>
</dbReference>
<dbReference type="PROSITE" id="PS01358">
    <property type="entry name" value="ZF_RANBP2_1"/>
    <property type="match status" value="1"/>
</dbReference>
<dbReference type="Gramene" id="RZC61247">
    <property type="protein sequence ID" value="RZC61247"/>
    <property type="gene ID" value="C5167_023006"/>
</dbReference>
<proteinExistence type="predicted"/>
<dbReference type="PANTHER" id="PTHR23111:SF40">
    <property type="entry name" value="RNA-BINDING PROTEIN INVOLVED IN HETEROCHROMATIN ASSEMBLY-RELATED"/>
    <property type="match status" value="1"/>
</dbReference>
<dbReference type="GO" id="GO:0005737">
    <property type="term" value="C:cytoplasm"/>
    <property type="evidence" value="ECO:0007669"/>
    <property type="project" value="TreeGrafter"/>
</dbReference>
<dbReference type="Gene3D" id="4.10.1060.10">
    <property type="entry name" value="Zinc finger, RanBP2-type"/>
    <property type="match status" value="1"/>
</dbReference>
<protein>
    <recommendedName>
        <fullName evidence="5">RanBP2-type domain-containing protein</fullName>
    </recommendedName>
</protein>
<dbReference type="EMBL" id="CM010719">
    <property type="protein sequence ID" value="RZC61247.1"/>
    <property type="molecule type" value="Genomic_DNA"/>
</dbReference>
<evidence type="ECO:0000313" key="7">
    <source>
        <dbReference type="Proteomes" id="UP000316621"/>
    </source>
</evidence>
<keyword evidence="3" id="KW-0862">Zinc</keyword>
<accession>A0A4Y7JKG2</accession>
<evidence type="ECO:0000256" key="1">
    <source>
        <dbReference type="ARBA" id="ARBA00022723"/>
    </source>
</evidence>
<evidence type="ECO:0000256" key="2">
    <source>
        <dbReference type="ARBA" id="ARBA00022771"/>
    </source>
</evidence>
<name>A0A4Y7JKG2_PAPSO</name>
<gene>
    <name evidence="6" type="ORF">C5167_023006</name>
</gene>
<dbReference type="PANTHER" id="PTHR23111">
    <property type="entry name" value="ZINC FINGER PROTEIN"/>
    <property type="match status" value="1"/>
</dbReference>
<keyword evidence="1" id="KW-0479">Metal-binding</keyword>
<dbReference type="Pfam" id="PF00641">
    <property type="entry name" value="Zn_ribbon_RanBP"/>
    <property type="match status" value="2"/>
</dbReference>
<keyword evidence="2 4" id="KW-0863">Zinc-finger</keyword>
<organism evidence="6 7">
    <name type="scientific">Papaver somniferum</name>
    <name type="common">Opium poppy</name>
    <dbReference type="NCBI Taxonomy" id="3469"/>
    <lineage>
        <taxon>Eukaryota</taxon>
        <taxon>Viridiplantae</taxon>
        <taxon>Streptophyta</taxon>
        <taxon>Embryophyta</taxon>
        <taxon>Tracheophyta</taxon>
        <taxon>Spermatophyta</taxon>
        <taxon>Magnoliopsida</taxon>
        <taxon>Ranunculales</taxon>
        <taxon>Papaveraceae</taxon>
        <taxon>Papaveroideae</taxon>
        <taxon>Papaver</taxon>
    </lineage>
</organism>
<dbReference type="AlphaFoldDB" id="A0A4Y7JKG2"/>
<evidence type="ECO:0000259" key="5">
    <source>
        <dbReference type="PROSITE" id="PS50199"/>
    </source>
</evidence>
<dbReference type="PROSITE" id="PS50199">
    <property type="entry name" value="ZF_RANBP2_2"/>
    <property type="match status" value="1"/>
</dbReference>
<dbReference type="STRING" id="3469.A0A4Y7JKG2"/>
<dbReference type="Proteomes" id="UP000316621">
    <property type="component" value="Chromosome 5"/>
</dbReference>
<keyword evidence="7" id="KW-1185">Reference proteome</keyword>
<evidence type="ECO:0000256" key="3">
    <source>
        <dbReference type="ARBA" id="ARBA00022833"/>
    </source>
</evidence>